<evidence type="ECO:0000256" key="2">
    <source>
        <dbReference type="ARBA" id="ARBA00022527"/>
    </source>
</evidence>
<dbReference type="PRINTS" id="PR00109">
    <property type="entry name" value="TYRKINASE"/>
</dbReference>
<evidence type="ECO:0000256" key="9">
    <source>
        <dbReference type="ARBA" id="ARBA00022840"/>
    </source>
</evidence>
<dbReference type="InterPro" id="IPR008271">
    <property type="entry name" value="Ser/Thr_kinase_AS"/>
</dbReference>
<dbReference type="EC" id="2.7.11.1" evidence="1"/>
<dbReference type="SMART" id="SM00744">
    <property type="entry name" value="RINGv"/>
    <property type="match status" value="1"/>
</dbReference>
<name>A0ABQ8UTK1_9EUKA</name>
<evidence type="ECO:0000256" key="7">
    <source>
        <dbReference type="ARBA" id="ARBA00022777"/>
    </source>
</evidence>
<keyword evidence="3" id="KW-0808">Transferase</keyword>
<dbReference type="Gene3D" id="1.10.510.10">
    <property type="entry name" value="Transferase(Phosphotransferase) domain 1"/>
    <property type="match status" value="1"/>
</dbReference>
<dbReference type="Pfam" id="PF00069">
    <property type="entry name" value="Pkinase"/>
    <property type="match status" value="1"/>
</dbReference>
<dbReference type="SMART" id="SM00220">
    <property type="entry name" value="S_TKc"/>
    <property type="match status" value="1"/>
</dbReference>
<dbReference type="InterPro" id="IPR001245">
    <property type="entry name" value="Ser-Thr/Tyr_kinase_cat_dom"/>
</dbReference>
<dbReference type="Proteomes" id="UP001141327">
    <property type="component" value="Unassembled WGS sequence"/>
</dbReference>
<proteinExistence type="predicted"/>
<dbReference type="Gene3D" id="3.30.40.10">
    <property type="entry name" value="Zinc/RING finger domain, C3HC4 (zinc finger)"/>
    <property type="match status" value="1"/>
</dbReference>
<evidence type="ECO:0000259" key="15">
    <source>
        <dbReference type="PROSITE" id="PS50011"/>
    </source>
</evidence>
<dbReference type="PANTHER" id="PTHR44899:SF6">
    <property type="entry name" value="SERINE_THREONINE PROTEIN KINASE"/>
    <property type="match status" value="1"/>
</dbReference>
<evidence type="ECO:0000313" key="17">
    <source>
        <dbReference type="EMBL" id="KAJ4460880.1"/>
    </source>
</evidence>
<feature type="domain" description="Protein kinase" evidence="15">
    <location>
        <begin position="110"/>
        <end position="366"/>
    </location>
</feature>
<dbReference type="GO" id="GO:0016301">
    <property type="term" value="F:kinase activity"/>
    <property type="evidence" value="ECO:0007669"/>
    <property type="project" value="UniProtKB-KW"/>
</dbReference>
<dbReference type="EMBL" id="JAPMOS010000010">
    <property type="protein sequence ID" value="KAJ4460880.1"/>
    <property type="molecule type" value="Genomic_DNA"/>
</dbReference>
<evidence type="ECO:0000256" key="10">
    <source>
        <dbReference type="ARBA" id="ARBA00047899"/>
    </source>
</evidence>
<evidence type="ECO:0000256" key="4">
    <source>
        <dbReference type="ARBA" id="ARBA00022723"/>
    </source>
</evidence>
<evidence type="ECO:0000256" key="6">
    <source>
        <dbReference type="ARBA" id="ARBA00022771"/>
    </source>
</evidence>
<dbReference type="SUPFAM" id="SSF57850">
    <property type="entry name" value="RING/U-box"/>
    <property type="match status" value="1"/>
</dbReference>
<evidence type="ECO:0000259" key="16">
    <source>
        <dbReference type="PROSITE" id="PS50089"/>
    </source>
</evidence>
<feature type="binding site" evidence="13">
    <location>
        <position position="139"/>
    </location>
    <ligand>
        <name>ATP</name>
        <dbReference type="ChEBI" id="CHEBI:30616"/>
    </ligand>
</feature>
<comment type="catalytic activity">
    <reaction evidence="10">
        <text>L-threonyl-[protein] + ATP = O-phospho-L-threonyl-[protein] + ADP + H(+)</text>
        <dbReference type="Rhea" id="RHEA:46608"/>
        <dbReference type="Rhea" id="RHEA-COMP:11060"/>
        <dbReference type="Rhea" id="RHEA-COMP:11605"/>
        <dbReference type="ChEBI" id="CHEBI:15378"/>
        <dbReference type="ChEBI" id="CHEBI:30013"/>
        <dbReference type="ChEBI" id="CHEBI:30616"/>
        <dbReference type="ChEBI" id="CHEBI:61977"/>
        <dbReference type="ChEBI" id="CHEBI:456216"/>
        <dbReference type="EC" id="2.7.11.1"/>
    </reaction>
</comment>
<gene>
    <name evidence="17" type="ORF">PAPYR_2715</name>
</gene>
<evidence type="ECO:0000256" key="14">
    <source>
        <dbReference type="SAM" id="MobiDB-lite"/>
    </source>
</evidence>
<dbReference type="Pfam" id="PF13639">
    <property type="entry name" value="zf-RING_2"/>
    <property type="match status" value="1"/>
</dbReference>
<dbReference type="SMART" id="SM00184">
    <property type="entry name" value="RING"/>
    <property type="match status" value="1"/>
</dbReference>
<dbReference type="PANTHER" id="PTHR44899">
    <property type="entry name" value="CAMK FAMILY PROTEIN KINASE"/>
    <property type="match status" value="1"/>
</dbReference>
<evidence type="ECO:0000256" key="1">
    <source>
        <dbReference type="ARBA" id="ARBA00012513"/>
    </source>
</evidence>
<accession>A0ABQ8UTK1</accession>
<dbReference type="InterPro" id="IPR011009">
    <property type="entry name" value="Kinase-like_dom_sf"/>
</dbReference>
<dbReference type="CDD" id="cd16454">
    <property type="entry name" value="RING-H2_PA-TM-RING"/>
    <property type="match status" value="1"/>
</dbReference>
<evidence type="ECO:0000256" key="12">
    <source>
        <dbReference type="PROSITE-ProRule" id="PRU00175"/>
    </source>
</evidence>
<protein>
    <recommendedName>
        <fullName evidence="1">non-specific serine/threonine protein kinase</fullName>
        <ecNumber evidence="1">2.7.11.1</ecNumber>
    </recommendedName>
</protein>
<feature type="compositionally biased region" description="Polar residues" evidence="14">
    <location>
        <begin position="450"/>
        <end position="461"/>
    </location>
</feature>
<dbReference type="InterPro" id="IPR017441">
    <property type="entry name" value="Protein_kinase_ATP_BS"/>
</dbReference>
<feature type="compositionally biased region" description="Low complexity" evidence="14">
    <location>
        <begin position="618"/>
        <end position="643"/>
    </location>
</feature>
<dbReference type="PROSITE" id="PS50089">
    <property type="entry name" value="ZF_RING_2"/>
    <property type="match status" value="1"/>
</dbReference>
<reference evidence="17" key="1">
    <citation type="journal article" date="2022" name="bioRxiv">
        <title>Genomics of Preaxostyla Flagellates Illuminates Evolutionary Transitions and the Path Towards Mitochondrial Loss.</title>
        <authorList>
            <person name="Novak L.V.F."/>
            <person name="Treitli S.C."/>
            <person name="Pyrih J."/>
            <person name="Halakuc P."/>
            <person name="Pipaliya S.V."/>
            <person name="Vacek V."/>
            <person name="Brzon O."/>
            <person name="Soukal P."/>
            <person name="Eme L."/>
            <person name="Dacks J.B."/>
            <person name="Karnkowska A."/>
            <person name="Elias M."/>
            <person name="Hampl V."/>
        </authorList>
    </citation>
    <scope>NUCLEOTIDE SEQUENCE</scope>
    <source>
        <strain evidence="17">RCP-MX</strain>
    </source>
</reference>
<dbReference type="PROSITE" id="PS50011">
    <property type="entry name" value="PROTEIN_KINASE_DOM"/>
    <property type="match status" value="1"/>
</dbReference>
<sequence>MVLQEMFTADFPLPPQYAPAPSSPRSATPSFVARLPVVTYHAGNLPAEKRTCTICLESYEEEEHVTFLPCLHCFHESCIARWLAQNSQCPLCKTDATEEQQERQSCRDDFEILKFLGKGSYGSVSKVLRKRDGREYALKEVNIRYMSQKEREEAVNEIRILACFNHPNIIRYCEAFIEDDKLCIITEYASHGDLLSKIKKRRASRRFFSEETIWSYFIQLCVGLQYLHARNVLHRDIKAANVFLTSGDGVKIGDLGVAKLLKGKDGLARTSIGTPYYLSPEIWQNRPYNNKSDIWSLGCVLYEICTLVRPFDAQSMEGLARRVLSGRFAPLPTTYSSELTNLVASMLALDPKKRPDLTQILVMPAVTRRMHLAPQSPYTPHKPPPSFVLQSTIRVPRAVKGGHIPPAGLHLPPSSYPLESENAHFAATTSSDPEQPGAALRAWVERDTGVTLSEGGSNPLSTPIRPLKGFSAPSAIGGPEGRLPGMPPPRRGADDSDAESDDERNRRLAGGPASRAQPFPSEKPNYPPLPALGGPAAGEWRAPSGPGRGLDAVHYRGVPYGGGGGGVAAALGQGAPSSASNTRMLPLRKGNGYHNPAGANEPPSASRDGMQNPPRLAPPRLSAPAAGAGRPPLPPARFGAMRR</sequence>
<dbReference type="Gene3D" id="3.30.200.20">
    <property type="entry name" value="Phosphorylase Kinase, domain 1"/>
    <property type="match status" value="1"/>
</dbReference>
<dbReference type="SUPFAM" id="SSF56112">
    <property type="entry name" value="Protein kinase-like (PK-like)"/>
    <property type="match status" value="1"/>
</dbReference>
<dbReference type="InterPro" id="IPR001841">
    <property type="entry name" value="Znf_RING"/>
</dbReference>
<dbReference type="InterPro" id="IPR000719">
    <property type="entry name" value="Prot_kinase_dom"/>
</dbReference>
<dbReference type="PROSITE" id="PS00107">
    <property type="entry name" value="PROTEIN_KINASE_ATP"/>
    <property type="match status" value="1"/>
</dbReference>
<keyword evidence="7 17" id="KW-0418">Kinase</keyword>
<comment type="catalytic activity">
    <reaction evidence="11">
        <text>L-seryl-[protein] + ATP = O-phospho-L-seryl-[protein] + ADP + H(+)</text>
        <dbReference type="Rhea" id="RHEA:17989"/>
        <dbReference type="Rhea" id="RHEA-COMP:9863"/>
        <dbReference type="Rhea" id="RHEA-COMP:11604"/>
        <dbReference type="ChEBI" id="CHEBI:15378"/>
        <dbReference type="ChEBI" id="CHEBI:29999"/>
        <dbReference type="ChEBI" id="CHEBI:30616"/>
        <dbReference type="ChEBI" id="CHEBI:83421"/>
        <dbReference type="ChEBI" id="CHEBI:456216"/>
        <dbReference type="EC" id="2.7.11.1"/>
    </reaction>
</comment>
<keyword evidence="5 13" id="KW-0547">Nucleotide-binding</keyword>
<keyword evidence="8" id="KW-0862">Zinc</keyword>
<organism evidence="17 18">
    <name type="scientific">Paratrimastix pyriformis</name>
    <dbReference type="NCBI Taxonomy" id="342808"/>
    <lineage>
        <taxon>Eukaryota</taxon>
        <taxon>Metamonada</taxon>
        <taxon>Preaxostyla</taxon>
        <taxon>Paratrimastigidae</taxon>
        <taxon>Paratrimastix</taxon>
    </lineage>
</organism>
<evidence type="ECO:0000313" key="18">
    <source>
        <dbReference type="Proteomes" id="UP001141327"/>
    </source>
</evidence>
<dbReference type="PROSITE" id="PS00108">
    <property type="entry name" value="PROTEIN_KINASE_ST"/>
    <property type="match status" value="1"/>
</dbReference>
<dbReference type="InterPro" id="IPR013083">
    <property type="entry name" value="Znf_RING/FYVE/PHD"/>
</dbReference>
<evidence type="ECO:0000256" key="8">
    <source>
        <dbReference type="ARBA" id="ARBA00022833"/>
    </source>
</evidence>
<evidence type="ECO:0000256" key="13">
    <source>
        <dbReference type="PROSITE-ProRule" id="PRU10141"/>
    </source>
</evidence>
<feature type="region of interest" description="Disordered" evidence="14">
    <location>
        <begin position="571"/>
        <end position="643"/>
    </location>
</feature>
<evidence type="ECO:0000256" key="11">
    <source>
        <dbReference type="ARBA" id="ARBA00048679"/>
    </source>
</evidence>
<keyword evidence="18" id="KW-1185">Reference proteome</keyword>
<keyword evidence="4" id="KW-0479">Metal-binding</keyword>
<dbReference type="InterPro" id="IPR051131">
    <property type="entry name" value="NEK_Ser/Thr_kinase_NIMA"/>
</dbReference>
<feature type="domain" description="RING-type" evidence="16">
    <location>
        <begin position="52"/>
        <end position="93"/>
    </location>
</feature>
<evidence type="ECO:0000256" key="3">
    <source>
        <dbReference type="ARBA" id="ARBA00022679"/>
    </source>
</evidence>
<keyword evidence="9 13" id="KW-0067">ATP-binding</keyword>
<evidence type="ECO:0000256" key="5">
    <source>
        <dbReference type="ARBA" id="ARBA00022741"/>
    </source>
</evidence>
<feature type="region of interest" description="Disordered" evidence="14">
    <location>
        <begin position="450"/>
        <end position="549"/>
    </location>
</feature>
<comment type="caution">
    <text evidence="17">The sequence shown here is derived from an EMBL/GenBank/DDBJ whole genome shotgun (WGS) entry which is preliminary data.</text>
</comment>
<dbReference type="InterPro" id="IPR011016">
    <property type="entry name" value="Znf_RING-CH"/>
</dbReference>
<keyword evidence="6 12" id="KW-0863">Zinc-finger</keyword>
<dbReference type="CDD" id="cd08215">
    <property type="entry name" value="STKc_Nek"/>
    <property type="match status" value="1"/>
</dbReference>
<keyword evidence="2" id="KW-0723">Serine/threonine-protein kinase</keyword>